<reference evidence="1 2" key="1">
    <citation type="submission" date="2020-11" db="EMBL/GenBank/DDBJ databases">
        <title>Kefir isolates.</title>
        <authorList>
            <person name="Marcisauskas S."/>
            <person name="Kim Y."/>
            <person name="Blasche S."/>
        </authorList>
    </citation>
    <scope>NUCLEOTIDE SEQUENCE [LARGE SCALE GENOMIC DNA]</scope>
    <source>
        <strain evidence="1 2">OG2</strain>
    </source>
</reference>
<protein>
    <submittedName>
        <fullName evidence="1">Uncharacterized protein</fullName>
    </submittedName>
</protein>
<name>A0A9P6VRG0_MAUEX</name>
<proteinExistence type="predicted"/>
<accession>A0A9P6VRG0</accession>
<evidence type="ECO:0000313" key="1">
    <source>
        <dbReference type="EMBL" id="KAG0653432.1"/>
    </source>
</evidence>
<dbReference type="EMBL" id="PUHR01000434">
    <property type="protein sequence ID" value="KAG0653432.1"/>
    <property type="molecule type" value="Genomic_DNA"/>
</dbReference>
<sequence length="80" mass="9139">MSQLVVFWVNPASAKKNNGRDGKDNNEDESVFDKLGHKKMSNITTNELSNLMRDSQLESTGRKILISNDVENEIYLRPEQ</sequence>
<keyword evidence="2" id="KW-1185">Reference proteome</keyword>
<comment type="caution">
    <text evidence="1">The sequence shown here is derived from an EMBL/GenBank/DDBJ whole genome shotgun (WGS) entry which is preliminary data.</text>
</comment>
<dbReference type="AlphaFoldDB" id="A0A9P6VRG0"/>
<evidence type="ECO:0000313" key="2">
    <source>
        <dbReference type="Proteomes" id="UP000750334"/>
    </source>
</evidence>
<dbReference type="Proteomes" id="UP000750334">
    <property type="component" value="Unassembled WGS sequence"/>
</dbReference>
<feature type="non-terminal residue" evidence="1">
    <location>
        <position position="80"/>
    </location>
</feature>
<gene>
    <name evidence="1" type="ORF">C6P45_003891</name>
</gene>
<organism evidence="1 2">
    <name type="scientific">Maudiozyma exigua</name>
    <name type="common">Yeast</name>
    <name type="synonym">Kazachstania exigua</name>
    <dbReference type="NCBI Taxonomy" id="34358"/>
    <lineage>
        <taxon>Eukaryota</taxon>
        <taxon>Fungi</taxon>
        <taxon>Dikarya</taxon>
        <taxon>Ascomycota</taxon>
        <taxon>Saccharomycotina</taxon>
        <taxon>Saccharomycetes</taxon>
        <taxon>Saccharomycetales</taxon>
        <taxon>Saccharomycetaceae</taxon>
        <taxon>Maudiozyma</taxon>
    </lineage>
</organism>